<protein>
    <submittedName>
        <fullName evidence="9">Carbohydrate ABC transporter membrane protein 2, CUT1 family</fullName>
    </submittedName>
</protein>
<feature type="transmembrane region" description="Helical" evidence="7">
    <location>
        <begin position="263"/>
        <end position="284"/>
    </location>
</feature>
<dbReference type="GO" id="GO:0005886">
    <property type="term" value="C:plasma membrane"/>
    <property type="evidence" value="ECO:0007669"/>
    <property type="project" value="UniProtKB-SubCell"/>
</dbReference>
<name>A0A1I5F3R9_9FIRM</name>
<evidence type="ECO:0000313" key="9">
    <source>
        <dbReference type="EMBL" id="SFO18310.1"/>
    </source>
</evidence>
<keyword evidence="6 7" id="KW-0472">Membrane</keyword>
<dbReference type="SUPFAM" id="SSF161098">
    <property type="entry name" value="MetI-like"/>
    <property type="match status" value="1"/>
</dbReference>
<feature type="transmembrane region" description="Helical" evidence="7">
    <location>
        <begin position="74"/>
        <end position="97"/>
    </location>
</feature>
<dbReference type="Pfam" id="PF00528">
    <property type="entry name" value="BPD_transp_1"/>
    <property type="match status" value="1"/>
</dbReference>
<evidence type="ECO:0000259" key="8">
    <source>
        <dbReference type="PROSITE" id="PS50928"/>
    </source>
</evidence>
<accession>A0A1I5F3R9</accession>
<evidence type="ECO:0000256" key="7">
    <source>
        <dbReference type="RuleBase" id="RU363032"/>
    </source>
</evidence>
<dbReference type="PANTHER" id="PTHR43744">
    <property type="entry name" value="ABC TRANSPORTER PERMEASE PROTEIN MG189-RELATED-RELATED"/>
    <property type="match status" value="1"/>
</dbReference>
<keyword evidence="10" id="KW-1185">Reference proteome</keyword>
<keyword evidence="4 7" id="KW-0812">Transmembrane</keyword>
<dbReference type="EMBL" id="FOWD01000012">
    <property type="protein sequence ID" value="SFO18310.1"/>
    <property type="molecule type" value="Genomic_DNA"/>
</dbReference>
<dbReference type="CDD" id="cd06261">
    <property type="entry name" value="TM_PBP2"/>
    <property type="match status" value="1"/>
</dbReference>
<comment type="similarity">
    <text evidence="7">Belongs to the binding-protein-dependent transport system permease family.</text>
</comment>
<evidence type="ECO:0000256" key="5">
    <source>
        <dbReference type="ARBA" id="ARBA00022989"/>
    </source>
</evidence>
<keyword evidence="3" id="KW-1003">Cell membrane</keyword>
<feature type="transmembrane region" description="Helical" evidence="7">
    <location>
        <begin position="109"/>
        <end position="131"/>
    </location>
</feature>
<dbReference type="STRING" id="1527.SAMN04489757_11215"/>
<dbReference type="InterPro" id="IPR000515">
    <property type="entry name" value="MetI-like"/>
</dbReference>
<dbReference type="OrthoDB" id="157184at2"/>
<evidence type="ECO:0000256" key="6">
    <source>
        <dbReference type="ARBA" id="ARBA00023136"/>
    </source>
</evidence>
<evidence type="ECO:0000256" key="2">
    <source>
        <dbReference type="ARBA" id="ARBA00022448"/>
    </source>
</evidence>
<keyword evidence="5 7" id="KW-1133">Transmembrane helix</keyword>
<dbReference type="PANTHER" id="PTHR43744:SF9">
    <property type="entry name" value="POLYGALACTURONAN_RHAMNOGALACTURONAN TRANSPORT SYSTEM PERMEASE PROTEIN YTCP"/>
    <property type="match status" value="1"/>
</dbReference>
<proteinExistence type="inferred from homology"/>
<feature type="transmembrane region" description="Helical" evidence="7">
    <location>
        <begin position="182"/>
        <end position="205"/>
    </location>
</feature>
<dbReference type="PROSITE" id="PS50928">
    <property type="entry name" value="ABC_TM1"/>
    <property type="match status" value="1"/>
</dbReference>
<dbReference type="InterPro" id="IPR035906">
    <property type="entry name" value="MetI-like_sf"/>
</dbReference>
<dbReference type="GO" id="GO:0055085">
    <property type="term" value="P:transmembrane transport"/>
    <property type="evidence" value="ECO:0007669"/>
    <property type="project" value="InterPro"/>
</dbReference>
<sequence>MKRVKKISLGTTICAVIMILIALVMIVPLLNILAKSISHPDMVSKLKGYNILPKGFSMVNYQVIMNNPIVLRSIFNSLVVTVGGVAINIILTASAAYVLTRPNLVGKKLFMYFFIIMMIFEPGLVQEYLLMKDIHLLDNLLSMVLYKSVNVYYLIILMRFMEEVPISLVEAAGIDGAGHVKILFKIIIPLCKVPLLTVGMFYAVFRWNEFFKSSIFLTSKNNTVLQVLLRQFVVNSDSEVIVGAANILANNHIAQLDNGSLKAATIVVAVIPILLLYPIILKYYTSGVLSGGVKE</sequence>
<dbReference type="RefSeq" id="WP_091686085.1">
    <property type="nucleotide sequence ID" value="NZ_BAABFM010000014.1"/>
</dbReference>
<reference evidence="9 10" key="1">
    <citation type="submission" date="2016-10" db="EMBL/GenBank/DDBJ databases">
        <authorList>
            <person name="de Groot N.N."/>
        </authorList>
    </citation>
    <scope>NUCLEOTIDE SEQUENCE [LARGE SCALE GENOMIC DNA]</scope>
    <source>
        <strain evidence="9 10">DSM 1283</strain>
    </source>
</reference>
<dbReference type="Proteomes" id="UP000198806">
    <property type="component" value="Unassembled WGS sequence"/>
</dbReference>
<dbReference type="AlphaFoldDB" id="A0A1I5F3R9"/>
<feature type="transmembrane region" description="Helical" evidence="7">
    <location>
        <begin position="12"/>
        <end position="34"/>
    </location>
</feature>
<evidence type="ECO:0000256" key="4">
    <source>
        <dbReference type="ARBA" id="ARBA00022692"/>
    </source>
</evidence>
<feature type="domain" description="ABC transmembrane type-1" evidence="8">
    <location>
        <begin position="74"/>
        <end position="279"/>
    </location>
</feature>
<gene>
    <name evidence="9" type="ORF">SAMN04489757_11215</name>
</gene>
<comment type="subcellular location">
    <subcellularLocation>
        <location evidence="1 7">Cell membrane</location>
        <topology evidence="1 7">Multi-pass membrane protein</topology>
    </subcellularLocation>
</comment>
<evidence type="ECO:0000256" key="3">
    <source>
        <dbReference type="ARBA" id="ARBA00022475"/>
    </source>
</evidence>
<keyword evidence="2 7" id="KW-0813">Transport</keyword>
<evidence type="ECO:0000256" key="1">
    <source>
        <dbReference type="ARBA" id="ARBA00004651"/>
    </source>
</evidence>
<organism evidence="9 10">
    <name type="scientific">Anaerocolumna aminovalerica</name>
    <dbReference type="NCBI Taxonomy" id="1527"/>
    <lineage>
        <taxon>Bacteria</taxon>
        <taxon>Bacillati</taxon>
        <taxon>Bacillota</taxon>
        <taxon>Clostridia</taxon>
        <taxon>Lachnospirales</taxon>
        <taxon>Lachnospiraceae</taxon>
        <taxon>Anaerocolumna</taxon>
    </lineage>
</organism>
<dbReference type="Gene3D" id="1.10.3720.10">
    <property type="entry name" value="MetI-like"/>
    <property type="match status" value="1"/>
</dbReference>
<evidence type="ECO:0000313" key="10">
    <source>
        <dbReference type="Proteomes" id="UP000198806"/>
    </source>
</evidence>